<name>A0A0F9MFN3_9ZZZZ</name>
<reference evidence="1" key="1">
    <citation type="journal article" date="2015" name="Nature">
        <title>Complex archaea that bridge the gap between prokaryotes and eukaryotes.</title>
        <authorList>
            <person name="Spang A."/>
            <person name="Saw J.H."/>
            <person name="Jorgensen S.L."/>
            <person name="Zaremba-Niedzwiedzka K."/>
            <person name="Martijn J."/>
            <person name="Lind A.E."/>
            <person name="van Eijk R."/>
            <person name="Schleper C."/>
            <person name="Guy L."/>
            <person name="Ettema T.J."/>
        </authorList>
    </citation>
    <scope>NUCLEOTIDE SEQUENCE</scope>
</reference>
<proteinExistence type="predicted"/>
<evidence type="ECO:0000313" key="1">
    <source>
        <dbReference type="EMBL" id="KKN04709.1"/>
    </source>
</evidence>
<comment type="caution">
    <text evidence="1">The sequence shown here is derived from an EMBL/GenBank/DDBJ whole genome shotgun (WGS) entry which is preliminary data.</text>
</comment>
<accession>A0A0F9MFN3</accession>
<protein>
    <submittedName>
        <fullName evidence="1">Uncharacterized protein</fullName>
    </submittedName>
</protein>
<dbReference type="AlphaFoldDB" id="A0A0F9MFN3"/>
<dbReference type="EMBL" id="LAZR01004885">
    <property type="protein sequence ID" value="KKN04709.1"/>
    <property type="molecule type" value="Genomic_DNA"/>
</dbReference>
<sequence>MSWSVYLEDRTQKPDCNYGIPPEEFKPAYEGDEPCNIPCYPTVGVARHSEGGTYAVGGIENAELNITYNYGREFGGAIGYQDGFVQWLTDKKAKDVVSLLRVAVKKLGTERSDNYWASTPGNAGHALSILLGWAEQYPEAIFRVS</sequence>
<gene>
    <name evidence="1" type="ORF">LCGC14_1094820</name>
</gene>
<organism evidence="1">
    <name type="scientific">marine sediment metagenome</name>
    <dbReference type="NCBI Taxonomy" id="412755"/>
    <lineage>
        <taxon>unclassified sequences</taxon>
        <taxon>metagenomes</taxon>
        <taxon>ecological metagenomes</taxon>
    </lineage>
</organism>